<name>G4U0V0_SERID</name>
<organism evidence="1 2">
    <name type="scientific">Serendipita indica (strain DSM 11827)</name>
    <name type="common">Root endophyte fungus</name>
    <name type="synonym">Piriformospora indica</name>
    <dbReference type="NCBI Taxonomy" id="1109443"/>
    <lineage>
        <taxon>Eukaryota</taxon>
        <taxon>Fungi</taxon>
        <taxon>Dikarya</taxon>
        <taxon>Basidiomycota</taxon>
        <taxon>Agaricomycotina</taxon>
        <taxon>Agaricomycetes</taxon>
        <taxon>Sebacinales</taxon>
        <taxon>Serendipitaceae</taxon>
        <taxon>Serendipita</taxon>
    </lineage>
</organism>
<proteinExistence type="predicted"/>
<accession>G4U0V0</accession>
<evidence type="ECO:0000313" key="2">
    <source>
        <dbReference type="Proteomes" id="UP000007148"/>
    </source>
</evidence>
<keyword evidence="2" id="KW-1185">Reference proteome</keyword>
<gene>
    <name evidence="1" type="ORF">PIIN_11175</name>
</gene>
<dbReference type="InParanoid" id="G4U0V0"/>
<dbReference type="AlphaFoldDB" id="G4U0V0"/>
<reference evidence="1 2" key="1">
    <citation type="journal article" date="2011" name="PLoS Pathog.">
        <title>Endophytic Life Strategies Decoded by Genome and Transcriptome Analyses of the Mutualistic Root Symbiont Piriformospora indica.</title>
        <authorList>
            <person name="Zuccaro A."/>
            <person name="Lahrmann U."/>
            <person name="Guldener U."/>
            <person name="Langen G."/>
            <person name="Pfiffi S."/>
            <person name="Biedenkopf D."/>
            <person name="Wong P."/>
            <person name="Samans B."/>
            <person name="Grimm C."/>
            <person name="Basiewicz M."/>
            <person name="Murat C."/>
            <person name="Martin F."/>
            <person name="Kogel K.H."/>
        </authorList>
    </citation>
    <scope>NUCLEOTIDE SEQUENCE [LARGE SCALE GENOMIC DNA]</scope>
    <source>
        <strain evidence="1 2">DSM 11827</strain>
    </source>
</reference>
<sequence length="32" mass="3749">MSNSLRDDSIHGKSSHLICETRLFHILRVARR</sequence>
<protein>
    <submittedName>
        <fullName evidence="1">Uncharacterized protein</fullName>
    </submittedName>
</protein>
<comment type="caution">
    <text evidence="1">The sequence shown here is derived from an EMBL/GenBank/DDBJ whole genome shotgun (WGS) entry which is preliminary data.</text>
</comment>
<dbReference type="Proteomes" id="UP000007148">
    <property type="component" value="Unassembled WGS sequence"/>
</dbReference>
<evidence type="ECO:0000313" key="1">
    <source>
        <dbReference type="EMBL" id="CCA77193.1"/>
    </source>
</evidence>
<dbReference type="HOGENOM" id="CLU_3392502_0_0_1"/>
<dbReference type="EMBL" id="CAFZ01001354">
    <property type="protein sequence ID" value="CCA77193.1"/>
    <property type="molecule type" value="Genomic_DNA"/>
</dbReference>